<feature type="region of interest" description="Disordered" evidence="1">
    <location>
        <begin position="188"/>
        <end position="207"/>
    </location>
</feature>
<dbReference type="Proteomes" id="UP001281761">
    <property type="component" value="Unassembled WGS sequence"/>
</dbReference>
<evidence type="ECO:0000313" key="2">
    <source>
        <dbReference type="EMBL" id="KAK2944128.1"/>
    </source>
</evidence>
<gene>
    <name evidence="2" type="ORF">BLNAU_20960</name>
</gene>
<evidence type="ECO:0000313" key="3">
    <source>
        <dbReference type="Proteomes" id="UP001281761"/>
    </source>
</evidence>
<protein>
    <submittedName>
        <fullName evidence="2">Uncharacterized protein</fullName>
    </submittedName>
</protein>
<dbReference type="EMBL" id="JARBJD010000313">
    <property type="protein sequence ID" value="KAK2944128.1"/>
    <property type="molecule type" value="Genomic_DNA"/>
</dbReference>
<evidence type="ECO:0000256" key="1">
    <source>
        <dbReference type="SAM" id="MobiDB-lite"/>
    </source>
</evidence>
<organism evidence="2 3">
    <name type="scientific">Blattamonas nauphoetae</name>
    <dbReference type="NCBI Taxonomy" id="2049346"/>
    <lineage>
        <taxon>Eukaryota</taxon>
        <taxon>Metamonada</taxon>
        <taxon>Preaxostyla</taxon>
        <taxon>Oxymonadida</taxon>
        <taxon>Blattamonas</taxon>
    </lineage>
</organism>
<sequence>MTGLDSKINASTDYTCSDCSSFLNWQNNRNESESEKVVVFRSLVATVQYQPALDDSLEAKAVKFLESVDPGYDELTDAHLGSFASFIDDSLRDFLHSIVVLISSGSQAISTAAMKMLESLFLCSRHVHYTLIKANLIPQLINTLNPQSLSFAEAVDIHIYLMKVITNSLELATPYSLENIGMKYDNERRDVHETNEKKTQKDRTTRS</sequence>
<name>A0ABQ9WXT9_9EUKA</name>
<proteinExistence type="predicted"/>
<comment type="caution">
    <text evidence="2">The sequence shown here is derived from an EMBL/GenBank/DDBJ whole genome shotgun (WGS) entry which is preliminary data.</text>
</comment>
<reference evidence="2 3" key="1">
    <citation type="journal article" date="2022" name="bioRxiv">
        <title>Genomics of Preaxostyla Flagellates Illuminates Evolutionary Transitions and the Path Towards Mitochondrial Loss.</title>
        <authorList>
            <person name="Novak L.V.F."/>
            <person name="Treitli S.C."/>
            <person name="Pyrih J."/>
            <person name="Halakuc P."/>
            <person name="Pipaliya S.V."/>
            <person name="Vacek V."/>
            <person name="Brzon O."/>
            <person name="Soukal P."/>
            <person name="Eme L."/>
            <person name="Dacks J.B."/>
            <person name="Karnkowska A."/>
            <person name="Elias M."/>
            <person name="Hampl V."/>
        </authorList>
    </citation>
    <scope>NUCLEOTIDE SEQUENCE [LARGE SCALE GENOMIC DNA]</scope>
    <source>
        <strain evidence="2">NAU3</strain>
        <tissue evidence="2">Gut</tissue>
    </source>
</reference>
<accession>A0ABQ9WXT9</accession>
<keyword evidence="3" id="KW-1185">Reference proteome</keyword>